<dbReference type="GO" id="GO:0099078">
    <property type="term" value="C:BORC complex"/>
    <property type="evidence" value="ECO:0007669"/>
    <property type="project" value="TreeGrafter"/>
</dbReference>
<dbReference type="InterPro" id="IPR046465">
    <property type="entry name" value="BORCS6_C"/>
</dbReference>
<dbReference type="PANTHER" id="PTHR13440">
    <property type="entry name" value="BLOC-1 RELATED COMPLEX SUBUNIT 6"/>
    <property type="match status" value="1"/>
</dbReference>
<feature type="compositionally biased region" description="Polar residues" evidence="1">
    <location>
        <begin position="44"/>
        <end position="56"/>
    </location>
</feature>
<protein>
    <recommendedName>
        <fullName evidence="2">BLOC-1-related complex subunit 6 C-terminal helix domain-containing protein</fullName>
    </recommendedName>
</protein>
<dbReference type="EMBL" id="GECU01027533">
    <property type="protein sequence ID" value="JAS80173.1"/>
    <property type="molecule type" value="Transcribed_RNA"/>
</dbReference>
<evidence type="ECO:0000313" key="3">
    <source>
        <dbReference type="EMBL" id="JAS80173.1"/>
    </source>
</evidence>
<dbReference type="InterPro" id="IPR019314">
    <property type="entry name" value="BORCS6"/>
</dbReference>
<dbReference type="AlphaFoldDB" id="A0A1B6HZS8"/>
<name>A0A1B6HZS8_9HEMI</name>
<organism evidence="3">
    <name type="scientific">Homalodisca liturata</name>
    <dbReference type="NCBI Taxonomy" id="320908"/>
    <lineage>
        <taxon>Eukaryota</taxon>
        <taxon>Metazoa</taxon>
        <taxon>Ecdysozoa</taxon>
        <taxon>Arthropoda</taxon>
        <taxon>Hexapoda</taxon>
        <taxon>Insecta</taxon>
        <taxon>Pterygota</taxon>
        <taxon>Neoptera</taxon>
        <taxon>Paraneoptera</taxon>
        <taxon>Hemiptera</taxon>
        <taxon>Auchenorrhyncha</taxon>
        <taxon>Membracoidea</taxon>
        <taxon>Cicadellidae</taxon>
        <taxon>Cicadellinae</taxon>
        <taxon>Proconiini</taxon>
        <taxon>Homalodisca</taxon>
    </lineage>
</organism>
<evidence type="ECO:0000259" key="2">
    <source>
        <dbReference type="Pfam" id="PF10157"/>
    </source>
</evidence>
<feature type="compositionally biased region" description="Low complexity" evidence="1">
    <location>
        <begin position="75"/>
        <end position="88"/>
    </location>
</feature>
<dbReference type="GO" id="GO:0032418">
    <property type="term" value="P:lysosome localization"/>
    <property type="evidence" value="ECO:0007669"/>
    <property type="project" value="TreeGrafter"/>
</dbReference>
<reference evidence="3" key="1">
    <citation type="submission" date="2015-11" db="EMBL/GenBank/DDBJ databases">
        <title>De novo transcriptome assembly of four potential Pierce s Disease insect vectors from Arizona vineyards.</title>
        <authorList>
            <person name="Tassone E.E."/>
        </authorList>
    </citation>
    <scope>NUCLEOTIDE SEQUENCE</scope>
</reference>
<dbReference type="PANTHER" id="PTHR13440:SF7">
    <property type="entry name" value="BLOC-1 RELATED COMPLEX SUBUNIT 6"/>
    <property type="match status" value="1"/>
</dbReference>
<feature type="compositionally biased region" description="Basic and acidic residues" evidence="1">
    <location>
        <begin position="61"/>
        <end position="70"/>
    </location>
</feature>
<evidence type="ECO:0000256" key="1">
    <source>
        <dbReference type="SAM" id="MobiDB-lite"/>
    </source>
</evidence>
<feature type="domain" description="BLOC-1-related complex subunit 6 C-terminal helix" evidence="2">
    <location>
        <begin position="153"/>
        <end position="252"/>
    </location>
</feature>
<sequence length="256" mass="28349">MEPETSDHKTGVDFDEEIVHGMTASYTEISFNIQSSEQDDSILEDSSGSSRETGVSGNVCRTEDTAERPNKLPLSNENSQQSSSKSSSTNRAVEFLNQLNGTVTQDGEMVLFVAEDLENKIKLSSPVSKSDDINVWSSGMPWLYRQSLSSHVPVIDSSILTDLETEIGKIATSVDSLTENLAGILHSMSALTVECLETYRDVVCKTCDAVDLNIKSTYQLMAKCEELSKSMKPIYKLADHIKEIKHFLEIFENTMN</sequence>
<feature type="region of interest" description="Disordered" evidence="1">
    <location>
        <begin position="30"/>
        <end position="90"/>
    </location>
</feature>
<accession>A0A1B6HZS8</accession>
<proteinExistence type="predicted"/>
<dbReference type="Pfam" id="PF10157">
    <property type="entry name" value="BORCS6"/>
    <property type="match status" value="1"/>
</dbReference>
<gene>
    <name evidence="3" type="ORF">g.42757</name>
</gene>